<dbReference type="NCBIfam" id="TIGR01494">
    <property type="entry name" value="ATPase_P-type"/>
    <property type="match status" value="1"/>
</dbReference>
<dbReference type="FunFam" id="3.30.420.40:FF:000058">
    <property type="entry name" value="Putative actin-related protein 5"/>
    <property type="match status" value="1"/>
</dbReference>
<evidence type="ECO:0000256" key="3">
    <source>
        <dbReference type="ARBA" id="ARBA00012790"/>
    </source>
</evidence>
<keyword evidence="15 18" id="KW-0472">Membrane</keyword>
<evidence type="ECO:0000256" key="2">
    <source>
        <dbReference type="ARBA" id="ARBA00004127"/>
    </source>
</evidence>
<dbReference type="Pfam" id="PF00690">
    <property type="entry name" value="Cation_ATPase_N"/>
    <property type="match status" value="1"/>
</dbReference>
<dbReference type="AlphaFoldDB" id="A0A183SRL3"/>
<dbReference type="InterPro" id="IPR059000">
    <property type="entry name" value="ATPase_P-type_domA"/>
</dbReference>
<evidence type="ECO:0000256" key="13">
    <source>
        <dbReference type="ARBA" id="ARBA00022989"/>
    </source>
</evidence>
<dbReference type="PANTHER" id="PTHR24093">
    <property type="entry name" value="CATION TRANSPORTING ATPASE"/>
    <property type="match status" value="1"/>
</dbReference>
<dbReference type="SUPFAM" id="SSF81665">
    <property type="entry name" value="Calcium ATPase, transmembrane domain M"/>
    <property type="match status" value="1"/>
</dbReference>
<evidence type="ECO:0000256" key="8">
    <source>
        <dbReference type="ARBA" id="ARBA00022741"/>
    </source>
</evidence>
<feature type="domain" description="Cation-transporting P-type ATPase N-terminal" evidence="19">
    <location>
        <begin position="394"/>
        <end position="455"/>
    </location>
</feature>
<dbReference type="InterPro" id="IPR004014">
    <property type="entry name" value="ATPase_P-typ_cation-transptr_N"/>
</dbReference>
<evidence type="ECO:0000256" key="1">
    <source>
        <dbReference type="ARBA" id="ARBA00003520"/>
    </source>
</evidence>
<dbReference type="InterPro" id="IPR004001">
    <property type="entry name" value="Actin_CS"/>
</dbReference>
<protein>
    <recommendedName>
        <fullName evidence="3">P-type Ca(2+) transporter</fullName>
        <ecNumber evidence="3">7.2.2.10</ecNumber>
    </recommendedName>
</protein>
<evidence type="ECO:0000313" key="20">
    <source>
        <dbReference type="EMBL" id="VDL93246.1"/>
    </source>
</evidence>
<dbReference type="InterPro" id="IPR008250">
    <property type="entry name" value="ATPase_P-typ_transduc_dom_A_sf"/>
</dbReference>
<dbReference type="Gene3D" id="3.30.420.40">
    <property type="match status" value="2"/>
</dbReference>
<evidence type="ECO:0000256" key="7">
    <source>
        <dbReference type="ARBA" id="ARBA00022723"/>
    </source>
</evidence>
<dbReference type="GO" id="GO:0005388">
    <property type="term" value="F:P-type calcium transporter activity"/>
    <property type="evidence" value="ECO:0007669"/>
    <property type="project" value="UniProtKB-EC"/>
</dbReference>
<comment type="function">
    <text evidence="1">Actins are highly conserved proteins that are involved in various types of cell motility and are ubiquitously expressed in all eukaryotic cells.</text>
</comment>
<evidence type="ECO:0000256" key="5">
    <source>
        <dbReference type="ARBA" id="ARBA00022568"/>
    </source>
</evidence>
<evidence type="ECO:0000256" key="9">
    <source>
        <dbReference type="ARBA" id="ARBA00022837"/>
    </source>
</evidence>
<dbReference type="PANTHER" id="PTHR24093:SF369">
    <property type="entry name" value="CALCIUM-TRANSPORTING ATPASE"/>
    <property type="match status" value="1"/>
</dbReference>
<evidence type="ECO:0000256" key="16">
    <source>
        <dbReference type="RuleBase" id="RU000487"/>
    </source>
</evidence>
<dbReference type="SUPFAM" id="SSF81653">
    <property type="entry name" value="Calcium ATPase, transduction domain A"/>
    <property type="match status" value="1"/>
</dbReference>
<evidence type="ECO:0000256" key="15">
    <source>
        <dbReference type="ARBA" id="ARBA00023136"/>
    </source>
</evidence>
<comment type="subcellular location">
    <subcellularLocation>
        <location evidence="2">Endomembrane system</location>
        <topology evidence="2">Multi-pass membrane protein</topology>
    </subcellularLocation>
</comment>
<dbReference type="Gene3D" id="1.20.1110.10">
    <property type="entry name" value="Calcium-transporting ATPase, transmembrane domain"/>
    <property type="match status" value="1"/>
</dbReference>
<dbReference type="GO" id="GO:0016887">
    <property type="term" value="F:ATP hydrolysis activity"/>
    <property type="evidence" value="ECO:0007669"/>
    <property type="project" value="InterPro"/>
</dbReference>
<keyword evidence="14" id="KW-0406">Ion transport</keyword>
<dbReference type="InterPro" id="IPR043129">
    <property type="entry name" value="ATPase_NBD"/>
</dbReference>
<evidence type="ECO:0000313" key="21">
    <source>
        <dbReference type="Proteomes" id="UP000275846"/>
    </source>
</evidence>
<dbReference type="SUPFAM" id="SSF53067">
    <property type="entry name" value="Actin-like ATPase domain"/>
    <property type="match status" value="2"/>
</dbReference>
<proteinExistence type="inferred from homology"/>
<sequence>MSDEVGALVFDFGSYTLRGGFAGEDTPKIDIPSFVGSVPPKDDASVTKRIIGSNVYVPREKMEVKPFLKEGLVEDWDVFEDVVAYMINYLIPYERTQHPVLFSEPAWNPKLKREKMTEILFEKFELPAFYLAKNAALTCFANGRHAGLVLDCGASCTAAVPVYDGRVLTQGVVRTPLAGDFIVRQCGKLLRDDVKVDLVPYYRVASKNLIQDFAATVLQVSDDRYDQTQMDTFPMISYEFPNGYNVELAHERFQLPEAMFDPSILPECGGNSMLSMSHIVASSISLCDIDIRPNLYNNVVVVGGTSLIMGFTDRLQRDLNIKTPPVCCYLSPYSFFQSMRLKVNFPSSLPERRFSSWVGGSILGSLGTFQQMWISKHEYEESGRSMKSVLVDDSLHAVQGSLSGTDLPDRREVFGTNVIPPKPPKGFCVLVWEAIQDVTLIILIIAAFVSLALSLYTKLPANDVDAEAAGDETESEAGWIEGVAILGAVLVVVLVVAFNDWSKERQFRGLQNKIESDHKFAVIRNGQLEQLPVSDILVGDICQVKYGDLLPADGILVQSNDLKIDESALTGESDQVKKSESKDPILLSGTHVVEGSGRIVITAVGVNSQAGIIFTLLGATEEDQSRKKSGSISKGQDGVEAGRGKKKGGVKSNPLETVPEAEALTNKTEGQSEEKKKKKTRVRKEKSVLQTKLTKLAIQIGYAGNVILKTLLRVLAFFASGHHLHIHMGLRAIIVVKYVIIIAFGCLPIHADECSLSFPTQCLISSSVKSGRIHTVRVGLDTELFLEVQASVALNLPPPPISTRFQ</sequence>
<dbReference type="FunFam" id="2.70.150.10:FF:000001">
    <property type="entry name" value="Calcium-transporting ATPase"/>
    <property type="match status" value="1"/>
</dbReference>
<keyword evidence="7" id="KW-0479">Metal-binding</keyword>
<dbReference type="PRINTS" id="PR00190">
    <property type="entry name" value="ACTIN"/>
</dbReference>
<dbReference type="STRING" id="70667.A0A183SRL3"/>
<dbReference type="SMART" id="SM00268">
    <property type="entry name" value="ACTIN"/>
    <property type="match status" value="1"/>
</dbReference>
<evidence type="ECO:0000256" key="4">
    <source>
        <dbReference type="ARBA" id="ARBA00022448"/>
    </source>
</evidence>
<dbReference type="EC" id="7.2.2.10" evidence="3"/>
<organism evidence="22">
    <name type="scientific">Schistocephalus solidus</name>
    <name type="common">Tapeworm</name>
    <dbReference type="NCBI Taxonomy" id="70667"/>
    <lineage>
        <taxon>Eukaryota</taxon>
        <taxon>Metazoa</taxon>
        <taxon>Spiralia</taxon>
        <taxon>Lophotrochozoa</taxon>
        <taxon>Platyhelminthes</taxon>
        <taxon>Cestoda</taxon>
        <taxon>Eucestoda</taxon>
        <taxon>Diphyllobothriidea</taxon>
        <taxon>Diphyllobothriidae</taxon>
        <taxon>Schistocephalus</taxon>
    </lineage>
</organism>
<keyword evidence="9" id="KW-0106">Calcium</keyword>
<feature type="transmembrane region" description="Helical" evidence="18">
    <location>
        <begin position="438"/>
        <end position="457"/>
    </location>
</feature>
<evidence type="ECO:0000256" key="11">
    <source>
        <dbReference type="ARBA" id="ARBA00022842"/>
    </source>
</evidence>
<feature type="transmembrane region" description="Helical" evidence="18">
    <location>
        <begin position="477"/>
        <end position="498"/>
    </location>
</feature>
<dbReference type="OrthoDB" id="5132116at2759"/>
<dbReference type="EMBL" id="UYSU01033882">
    <property type="protein sequence ID" value="VDL93246.1"/>
    <property type="molecule type" value="Genomic_DNA"/>
</dbReference>
<evidence type="ECO:0000256" key="14">
    <source>
        <dbReference type="ARBA" id="ARBA00023065"/>
    </source>
</evidence>
<evidence type="ECO:0000313" key="22">
    <source>
        <dbReference type="WBParaSite" id="SSLN_0000708001-mRNA-1"/>
    </source>
</evidence>
<dbReference type="GO" id="GO:0005524">
    <property type="term" value="F:ATP binding"/>
    <property type="evidence" value="ECO:0007669"/>
    <property type="project" value="UniProtKB-KW"/>
</dbReference>
<dbReference type="Pfam" id="PF00122">
    <property type="entry name" value="E1-E2_ATPase"/>
    <property type="match status" value="1"/>
</dbReference>
<keyword evidence="8" id="KW-0547">Nucleotide-binding</keyword>
<evidence type="ECO:0000259" key="19">
    <source>
        <dbReference type="SMART" id="SM00831"/>
    </source>
</evidence>
<keyword evidence="10" id="KW-0067">ATP-binding</keyword>
<dbReference type="GO" id="GO:0012505">
    <property type="term" value="C:endomembrane system"/>
    <property type="evidence" value="ECO:0007669"/>
    <property type="project" value="UniProtKB-SubCell"/>
</dbReference>
<keyword evidence="21" id="KW-1185">Reference proteome</keyword>
<dbReference type="InterPro" id="IPR004000">
    <property type="entry name" value="Actin"/>
</dbReference>
<comment type="similarity">
    <text evidence="16">Belongs to the actin family.</text>
</comment>
<evidence type="ECO:0000256" key="17">
    <source>
        <dbReference type="SAM" id="MobiDB-lite"/>
    </source>
</evidence>
<gene>
    <name evidence="20" type="ORF">SSLN_LOCUS6861</name>
</gene>
<keyword evidence="5" id="KW-0109">Calcium transport</keyword>
<dbReference type="GO" id="GO:0051480">
    <property type="term" value="P:regulation of cytosolic calcium ion concentration"/>
    <property type="evidence" value="ECO:0007669"/>
    <property type="project" value="TreeGrafter"/>
</dbReference>
<dbReference type="GO" id="GO:0046872">
    <property type="term" value="F:metal ion binding"/>
    <property type="evidence" value="ECO:0007669"/>
    <property type="project" value="UniProtKB-KW"/>
</dbReference>
<evidence type="ECO:0000256" key="10">
    <source>
        <dbReference type="ARBA" id="ARBA00022840"/>
    </source>
</evidence>
<dbReference type="Gene3D" id="3.90.640.10">
    <property type="entry name" value="Actin, Chain A, domain 4"/>
    <property type="match status" value="1"/>
</dbReference>
<keyword evidence="4" id="KW-0813">Transport</keyword>
<evidence type="ECO:0000256" key="18">
    <source>
        <dbReference type="SAM" id="Phobius"/>
    </source>
</evidence>
<dbReference type="Gene3D" id="2.70.150.10">
    <property type="entry name" value="Calcium-transporting ATPase, cytoplasmic transduction domain A"/>
    <property type="match status" value="1"/>
</dbReference>
<evidence type="ECO:0000256" key="6">
    <source>
        <dbReference type="ARBA" id="ARBA00022692"/>
    </source>
</evidence>
<dbReference type="InterPro" id="IPR001757">
    <property type="entry name" value="P_typ_ATPase"/>
</dbReference>
<dbReference type="PROSITE" id="PS00432">
    <property type="entry name" value="ACTINS_2"/>
    <property type="match status" value="1"/>
</dbReference>
<accession>A0A183SRL3</accession>
<dbReference type="WBParaSite" id="SSLN_0000708001-mRNA-1">
    <property type="protein sequence ID" value="SSLN_0000708001-mRNA-1"/>
    <property type="gene ID" value="SSLN_0000708001"/>
</dbReference>
<dbReference type="GO" id="GO:0005886">
    <property type="term" value="C:plasma membrane"/>
    <property type="evidence" value="ECO:0007669"/>
    <property type="project" value="TreeGrafter"/>
</dbReference>
<reference evidence="20 21" key="2">
    <citation type="submission" date="2018-11" db="EMBL/GenBank/DDBJ databases">
        <authorList>
            <consortium name="Pathogen Informatics"/>
        </authorList>
    </citation>
    <scope>NUCLEOTIDE SEQUENCE [LARGE SCALE GENOMIC DNA]</scope>
    <source>
        <strain evidence="20 21">NST_G2</strain>
    </source>
</reference>
<keyword evidence="6 18" id="KW-0812">Transmembrane</keyword>
<dbReference type="FunFam" id="1.20.1110.10:FF:000002">
    <property type="entry name" value="Calcium-transporting ATPase"/>
    <property type="match status" value="1"/>
</dbReference>
<keyword evidence="11" id="KW-0460">Magnesium</keyword>
<dbReference type="Pfam" id="PF00022">
    <property type="entry name" value="Actin"/>
    <property type="match status" value="1"/>
</dbReference>
<keyword evidence="12" id="KW-1278">Translocase</keyword>
<evidence type="ECO:0000256" key="12">
    <source>
        <dbReference type="ARBA" id="ARBA00022967"/>
    </source>
</evidence>
<dbReference type="SMART" id="SM00831">
    <property type="entry name" value="Cation_ATPase_N"/>
    <property type="match status" value="1"/>
</dbReference>
<feature type="region of interest" description="Disordered" evidence="17">
    <location>
        <begin position="625"/>
        <end position="684"/>
    </location>
</feature>
<dbReference type="Proteomes" id="UP000275846">
    <property type="component" value="Unassembled WGS sequence"/>
</dbReference>
<dbReference type="InterPro" id="IPR023298">
    <property type="entry name" value="ATPase_P-typ_TM_dom_sf"/>
</dbReference>
<dbReference type="CDD" id="cd13395">
    <property type="entry name" value="ASKHA_NBD_Arp4_ACTL6-like"/>
    <property type="match status" value="1"/>
</dbReference>
<keyword evidence="13 18" id="KW-1133">Transmembrane helix</keyword>
<reference evidence="22" key="1">
    <citation type="submission" date="2016-06" db="UniProtKB">
        <authorList>
            <consortium name="WormBaseParasite"/>
        </authorList>
    </citation>
    <scope>IDENTIFICATION</scope>
</reference>
<name>A0A183SRL3_SCHSO</name>